<keyword evidence="4" id="KW-1185">Reference proteome</keyword>
<dbReference type="Proteomes" id="UP000005566">
    <property type="component" value="Unassembled WGS sequence"/>
</dbReference>
<feature type="domain" description="DUF3857" evidence="2">
    <location>
        <begin position="74"/>
        <end position="191"/>
    </location>
</feature>
<evidence type="ECO:0000313" key="4">
    <source>
        <dbReference type="Proteomes" id="UP000005566"/>
    </source>
</evidence>
<dbReference type="Pfam" id="PF01841">
    <property type="entry name" value="Transglut_core"/>
    <property type="match status" value="1"/>
</dbReference>
<proteinExistence type="predicted"/>
<reference evidence="3 4" key="1">
    <citation type="journal article" date="2014" name="Acta Crystallogr. D">
        <title>Structure-based characterization and antifreeze properties of a hyperactive ice-binding protein from the Antarctic bacterium Flavobacterium frigoris PS1.</title>
        <authorList>
            <person name="Do H."/>
            <person name="Kim S.J."/>
            <person name="Kim H.J."/>
            <person name="Lee J.H."/>
        </authorList>
    </citation>
    <scope>NUCLEOTIDE SEQUENCE [LARGE SCALE GENOMIC DNA]</scope>
    <source>
        <strain evidence="3 4">PS1</strain>
    </source>
</reference>
<dbReference type="Gene3D" id="2.60.40.3140">
    <property type="match status" value="1"/>
</dbReference>
<evidence type="ECO:0000313" key="3">
    <source>
        <dbReference type="EMBL" id="EIA10190.1"/>
    </source>
</evidence>
<feature type="domain" description="Transglutaminase-like" evidence="1">
    <location>
        <begin position="313"/>
        <end position="387"/>
    </location>
</feature>
<dbReference type="Pfam" id="PF12969">
    <property type="entry name" value="DUF3857"/>
    <property type="match status" value="1"/>
</dbReference>
<dbReference type="InterPro" id="IPR024618">
    <property type="entry name" value="DUF3857"/>
</dbReference>
<gene>
    <name evidence="3" type="ORF">HJ01_00487</name>
</gene>
<evidence type="ECO:0000259" key="2">
    <source>
        <dbReference type="Pfam" id="PF12969"/>
    </source>
</evidence>
<comment type="caution">
    <text evidence="3">The sequence shown here is derived from an EMBL/GenBank/DDBJ whole genome shotgun (WGS) entry which is preliminary data.</text>
</comment>
<protein>
    <submittedName>
        <fullName evidence="3">Uncharacterized protein</fullName>
    </submittedName>
</protein>
<sequence length="664" mass="75875">MTFIKGLFLFLFLGFFSKINAQNFELGKVSIEELQEKEDPIDSTAAAVILFNKAQTFFTYDVNNGFSINTEQVFRIKIYKKEGLKWANYKVSYYVGYERYNDDKVEFDDCVTYNVESGRIVRTKLTREGKFNTSINKYWKEASIAMPNVRVGSVIEYRYILKSENIVKFPVFNFQQDIPVNYSEYVTKIPGFFIYKAIKRGTFEMEFESEIARGSISFANKNNITKTKVVSFGQVNNRYMAKNIPALKEESFVDNMDNYRASICNELEQTHFPDERTKDYSLTWEGVAKNVFDYNSFGRELNKDDYLEADLKRIISEVNTQSDKLDAIFKFVQHKMNFDGDHSILTNKGVKKAYQEETGNAAEINLILIAMLNSAGIKADPVLISTRGNGVPVYPNRTGFNSVIAAAEIDGKQILMDATNKYSSIGILPLEDLNWTGRLIKEDGGSQEINLVPNKASSENVNFVGSIDDKGKIIGQARSKKTDYEALSYRERKKLLSNDAYIAKTENALGGILIENYTVKDNINLSPSVIESFDFVSNNHCEIIAGKMYINPLLFYTDTKNPFVQEKRQMPIYFGYPRQMKFNINIEIPKGYKVESLPNPIKILAKDGIASFSFNLQTEGNKIQISVLEELNLAMVTADYYDALKEFYQKMIDKQNEKIVLTKI</sequence>
<accession>H7FMT9</accession>
<evidence type="ECO:0000259" key="1">
    <source>
        <dbReference type="Pfam" id="PF01841"/>
    </source>
</evidence>
<dbReference type="OrthoDB" id="98874at2"/>
<dbReference type="EMBL" id="AHKF01000009">
    <property type="protein sequence ID" value="EIA10190.1"/>
    <property type="molecule type" value="Genomic_DNA"/>
</dbReference>
<organism evidence="3 4">
    <name type="scientific">Flavobacterium frigoris (strain PS1)</name>
    <dbReference type="NCBI Taxonomy" id="1086011"/>
    <lineage>
        <taxon>Bacteria</taxon>
        <taxon>Pseudomonadati</taxon>
        <taxon>Bacteroidota</taxon>
        <taxon>Flavobacteriia</taxon>
        <taxon>Flavobacteriales</taxon>
        <taxon>Flavobacteriaceae</taxon>
        <taxon>Flavobacterium</taxon>
    </lineage>
</organism>
<dbReference type="AlphaFoldDB" id="H7FMT9"/>
<dbReference type="InterPro" id="IPR002931">
    <property type="entry name" value="Transglutaminase-like"/>
</dbReference>
<dbReference type="STRING" id="1086011.HJ01_00487"/>
<dbReference type="RefSeq" id="WP_007136664.1">
    <property type="nucleotide sequence ID" value="NZ_AHKF01000009.1"/>
</dbReference>
<name>H7FMT9_FLAFP</name>
<dbReference type="Gene3D" id="3.10.620.30">
    <property type="match status" value="1"/>
</dbReference>
<dbReference type="eggNOG" id="COG1305">
    <property type="taxonomic scope" value="Bacteria"/>
</dbReference>
<dbReference type="PATRIC" id="fig|1086011.3.peg.477"/>
<dbReference type="Gene3D" id="2.60.120.1130">
    <property type="match status" value="1"/>
</dbReference>